<gene>
    <name evidence="1" type="ORF">ACFQMK_12985</name>
</gene>
<keyword evidence="1" id="KW-0969">Cilium</keyword>
<proteinExistence type="predicted"/>
<keyword evidence="1" id="KW-0966">Cell projection</keyword>
<dbReference type="InterPro" id="IPR055809">
    <property type="entry name" value="DUF7385"/>
</dbReference>
<name>A0ABD5YJK7_9EURY</name>
<accession>A0ABD5YJK7</accession>
<evidence type="ECO:0000313" key="2">
    <source>
        <dbReference type="Proteomes" id="UP001596390"/>
    </source>
</evidence>
<reference evidence="1 2" key="1">
    <citation type="journal article" date="2019" name="Int. J. Syst. Evol. Microbiol.">
        <title>The Global Catalogue of Microorganisms (GCM) 10K type strain sequencing project: providing services to taxonomists for standard genome sequencing and annotation.</title>
        <authorList>
            <consortium name="The Broad Institute Genomics Platform"/>
            <consortium name="The Broad Institute Genome Sequencing Center for Infectious Disease"/>
            <person name="Wu L."/>
            <person name="Ma J."/>
        </authorList>
    </citation>
    <scope>NUCLEOTIDE SEQUENCE [LARGE SCALE GENOMIC DNA]</scope>
    <source>
        <strain evidence="1 2">Q85</strain>
    </source>
</reference>
<comment type="caution">
    <text evidence="1">The sequence shown here is derived from an EMBL/GenBank/DDBJ whole genome shotgun (WGS) entry which is preliminary data.</text>
</comment>
<sequence>MPRFDVHDHRHALKQLRDTGSTALWENRKDISCPVCDAPFDRLFTTRDPRTTFPENDGARFCLLRDDDAIHLFRH</sequence>
<keyword evidence="2" id="KW-1185">Reference proteome</keyword>
<dbReference type="EMBL" id="JBHSZZ010000060">
    <property type="protein sequence ID" value="MFC7187778.1"/>
    <property type="molecule type" value="Genomic_DNA"/>
</dbReference>
<protein>
    <submittedName>
        <fullName evidence="1">Flagella cluster protein</fullName>
    </submittedName>
</protein>
<dbReference type="RefSeq" id="WP_267665246.1">
    <property type="nucleotide sequence ID" value="NZ_JAODIX010000060.1"/>
</dbReference>
<dbReference type="Proteomes" id="UP001596390">
    <property type="component" value="Unassembled WGS sequence"/>
</dbReference>
<organism evidence="1 2">
    <name type="scientific">Halorubrum yunnanense</name>
    <dbReference type="NCBI Taxonomy" id="1526162"/>
    <lineage>
        <taxon>Archaea</taxon>
        <taxon>Methanobacteriati</taxon>
        <taxon>Methanobacteriota</taxon>
        <taxon>Stenosarchaea group</taxon>
        <taxon>Halobacteria</taxon>
        <taxon>Halobacteriales</taxon>
        <taxon>Haloferacaceae</taxon>
        <taxon>Halorubrum</taxon>
    </lineage>
</organism>
<dbReference type="Pfam" id="PF24110">
    <property type="entry name" value="DUF7385"/>
    <property type="match status" value="1"/>
</dbReference>
<evidence type="ECO:0000313" key="1">
    <source>
        <dbReference type="EMBL" id="MFC7187778.1"/>
    </source>
</evidence>
<dbReference type="AlphaFoldDB" id="A0ABD5YJK7"/>
<keyword evidence="1" id="KW-0282">Flagellum</keyword>